<gene>
    <name evidence="2" type="ORF">F5878DRAFT_189875</name>
</gene>
<keyword evidence="3" id="KW-1185">Reference proteome</keyword>
<evidence type="ECO:0000313" key="2">
    <source>
        <dbReference type="EMBL" id="KAJ3838024.1"/>
    </source>
</evidence>
<feature type="signal peptide" evidence="1">
    <location>
        <begin position="1"/>
        <end position="17"/>
    </location>
</feature>
<accession>A0AA38P810</accession>
<sequence length="113" mass="12598">MFCSLQFTLLSPTLILSAPGSYLCDIVSTFGMPFYTLAFLLVLTTSHSCGFVLYTISVPGSLLGSNSLCLHFSFWRTRCTCHIDTSDLSIHQVFVRINFESTSIQLCNISIQR</sequence>
<feature type="chain" id="PRO_5041360438" evidence="1">
    <location>
        <begin position="18"/>
        <end position="113"/>
    </location>
</feature>
<organism evidence="2 3">
    <name type="scientific">Lentinula raphanica</name>
    <dbReference type="NCBI Taxonomy" id="153919"/>
    <lineage>
        <taxon>Eukaryota</taxon>
        <taxon>Fungi</taxon>
        <taxon>Dikarya</taxon>
        <taxon>Basidiomycota</taxon>
        <taxon>Agaricomycotina</taxon>
        <taxon>Agaricomycetes</taxon>
        <taxon>Agaricomycetidae</taxon>
        <taxon>Agaricales</taxon>
        <taxon>Marasmiineae</taxon>
        <taxon>Omphalotaceae</taxon>
        <taxon>Lentinula</taxon>
    </lineage>
</organism>
<dbReference type="EMBL" id="MU806207">
    <property type="protein sequence ID" value="KAJ3838024.1"/>
    <property type="molecule type" value="Genomic_DNA"/>
</dbReference>
<protein>
    <submittedName>
        <fullName evidence="2">Uncharacterized protein</fullName>
    </submittedName>
</protein>
<keyword evidence="1" id="KW-0732">Signal</keyword>
<evidence type="ECO:0000256" key="1">
    <source>
        <dbReference type="SAM" id="SignalP"/>
    </source>
</evidence>
<reference evidence="2" key="1">
    <citation type="submission" date="2022-08" db="EMBL/GenBank/DDBJ databases">
        <authorList>
            <consortium name="DOE Joint Genome Institute"/>
            <person name="Min B."/>
            <person name="Riley R."/>
            <person name="Sierra-Patev S."/>
            <person name="Naranjo-Ortiz M."/>
            <person name="Looney B."/>
            <person name="Konkel Z."/>
            <person name="Slot J.C."/>
            <person name="Sakamoto Y."/>
            <person name="Steenwyk J.L."/>
            <person name="Rokas A."/>
            <person name="Carro J."/>
            <person name="Camarero S."/>
            <person name="Ferreira P."/>
            <person name="Molpeceres G."/>
            <person name="Ruiz-Duenas F.J."/>
            <person name="Serrano A."/>
            <person name="Henrissat B."/>
            <person name="Drula E."/>
            <person name="Hughes K.W."/>
            <person name="Mata J.L."/>
            <person name="Ishikawa N.K."/>
            <person name="Vargas-Isla R."/>
            <person name="Ushijima S."/>
            <person name="Smith C.A."/>
            <person name="Ahrendt S."/>
            <person name="Andreopoulos W."/>
            <person name="He G."/>
            <person name="Labutti K."/>
            <person name="Lipzen A."/>
            <person name="Ng V."/>
            <person name="Sandor L."/>
            <person name="Barry K."/>
            <person name="Martinez A.T."/>
            <person name="Xiao Y."/>
            <person name="Gibbons J.G."/>
            <person name="Terashima K."/>
            <person name="Hibbett D.S."/>
            <person name="Grigoriev I.V."/>
        </authorList>
    </citation>
    <scope>NUCLEOTIDE SEQUENCE</scope>
    <source>
        <strain evidence="2">TFB9207</strain>
    </source>
</reference>
<evidence type="ECO:0000313" key="3">
    <source>
        <dbReference type="Proteomes" id="UP001163846"/>
    </source>
</evidence>
<comment type="caution">
    <text evidence="2">The sequence shown here is derived from an EMBL/GenBank/DDBJ whole genome shotgun (WGS) entry which is preliminary data.</text>
</comment>
<dbReference type="Proteomes" id="UP001163846">
    <property type="component" value="Unassembled WGS sequence"/>
</dbReference>
<proteinExistence type="predicted"/>
<name>A0AA38P810_9AGAR</name>
<dbReference type="AlphaFoldDB" id="A0AA38P810"/>